<reference evidence="2 3" key="1">
    <citation type="submission" date="2019-11" db="EMBL/GenBank/DDBJ databases">
        <authorList>
            <person name="Zheng R.K."/>
            <person name="Sun C.M."/>
        </authorList>
    </citation>
    <scope>NUCLEOTIDE SEQUENCE [LARGE SCALE GENOMIC DNA]</scope>
    <source>
        <strain evidence="2 3">SRB007</strain>
    </source>
</reference>
<dbReference type="InterPro" id="IPR009875">
    <property type="entry name" value="PilZ_domain"/>
</dbReference>
<proteinExistence type="predicted"/>
<gene>
    <name evidence="2" type="ORF">GM415_12295</name>
</gene>
<organism evidence="2 3">
    <name type="scientific">Pseudodesulfovibrio cashew</name>
    <dbReference type="NCBI Taxonomy" id="2678688"/>
    <lineage>
        <taxon>Bacteria</taxon>
        <taxon>Pseudomonadati</taxon>
        <taxon>Thermodesulfobacteriota</taxon>
        <taxon>Desulfovibrionia</taxon>
        <taxon>Desulfovibrionales</taxon>
        <taxon>Desulfovibrionaceae</taxon>
    </lineage>
</organism>
<name>A0A6I6JDH3_9BACT</name>
<evidence type="ECO:0000313" key="2">
    <source>
        <dbReference type="EMBL" id="QGY40875.1"/>
    </source>
</evidence>
<dbReference type="KEGG" id="psel:GM415_12295"/>
<dbReference type="GO" id="GO:0035438">
    <property type="term" value="F:cyclic-di-GMP binding"/>
    <property type="evidence" value="ECO:0007669"/>
    <property type="project" value="InterPro"/>
</dbReference>
<sequence>MAASEDPDKVNTKILLVAEEGEARSAYTGVLSKLGVEYDCIASPDEMTDTLINGVYNGLLVDVPTMIRCECEDKNRITRIMERFPVLRLMYNSRFGGIRGLAHGGTMRDNRSLSEFIQDECIPFTPRSIRVAERHDLVFNVLLLKDIDMEEMQAERTVTINVSEHGCFVYSVDQWEAASPAWLVVNEFEDKTPIELKVRWCSHWGKAMRLPGIGASFESMTTHQYVQLHSYL</sequence>
<feature type="domain" description="PilZ" evidence="1">
    <location>
        <begin position="155"/>
        <end position="232"/>
    </location>
</feature>
<keyword evidence="3" id="KW-1185">Reference proteome</keyword>
<evidence type="ECO:0000259" key="1">
    <source>
        <dbReference type="Pfam" id="PF07238"/>
    </source>
</evidence>
<accession>A0A6I6JDH3</accession>
<protein>
    <submittedName>
        <fullName evidence="2">PilZ domain-containing protein</fullName>
    </submittedName>
</protein>
<dbReference type="Proteomes" id="UP000428328">
    <property type="component" value="Chromosome"/>
</dbReference>
<evidence type="ECO:0000313" key="3">
    <source>
        <dbReference type="Proteomes" id="UP000428328"/>
    </source>
</evidence>
<dbReference type="Pfam" id="PF07238">
    <property type="entry name" value="PilZ"/>
    <property type="match status" value="1"/>
</dbReference>
<dbReference type="EMBL" id="CP046400">
    <property type="protein sequence ID" value="QGY40875.1"/>
    <property type="molecule type" value="Genomic_DNA"/>
</dbReference>
<dbReference type="AlphaFoldDB" id="A0A6I6JDH3"/>